<sequence>MPQNASTDAEIMGWRLCGRRKRCAVPAPSNVDSTRISTPWAHRHWRTFQKLQMKIVFLWEGMTKFSTVRFCDAGLSDDLRESRSGRFYWWPGEKLERIAKVQTRSTSPKFRPSVSDGTGLCCLGGTAGADEYLEYHRLWRQNGRLQTDPWLCSPGRSHEKVSSPIKWQGALCQSVV</sequence>
<keyword evidence="2" id="KW-1185">Reference proteome</keyword>
<protein>
    <submittedName>
        <fullName evidence="1">Uncharacterized protein</fullName>
    </submittedName>
</protein>
<dbReference type="Proteomes" id="UP000000724">
    <property type="component" value="Contig Pc00c24"/>
</dbReference>
<evidence type="ECO:0000313" key="2">
    <source>
        <dbReference type="Proteomes" id="UP000000724"/>
    </source>
</evidence>
<organism evidence="1 2">
    <name type="scientific">Penicillium rubens (strain ATCC 28089 / DSM 1075 / NRRL 1951 / Wisconsin 54-1255)</name>
    <name type="common">Penicillium chrysogenum</name>
    <dbReference type="NCBI Taxonomy" id="500485"/>
    <lineage>
        <taxon>Eukaryota</taxon>
        <taxon>Fungi</taxon>
        <taxon>Dikarya</taxon>
        <taxon>Ascomycota</taxon>
        <taxon>Pezizomycotina</taxon>
        <taxon>Eurotiomycetes</taxon>
        <taxon>Eurotiomycetidae</taxon>
        <taxon>Eurotiales</taxon>
        <taxon>Aspergillaceae</taxon>
        <taxon>Penicillium</taxon>
        <taxon>Penicillium chrysogenum species complex</taxon>
    </lineage>
</organism>
<reference evidence="1 2" key="1">
    <citation type="journal article" date="2008" name="Nat. Biotechnol.">
        <title>Genome sequencing and analysis of the filamentous fungus Penicillium chrysogenum.</title>
        <authorList>
            <person name="van den Berg M.A."/>
            <person name="Albang R."/>
            <person name="Albermann K."/>
            <person name="Badger J.H."/>
            <person name="Daran J.-M."/>
            <person name="Driessen A.J.M."/>
            <person name="Garcia-Estrada C."/>
            <person name="Fedorova N.D."/>
            <person name="Harris D.M."/>
            <person name="Heijne W.H.M."/>
            <person name="Joardar V.S."/>
            <person name="Kiel J.A.K.W."/>
            <person name="Kovalchuk A."/>
            <person name="Martin J.F."/>
            <person name="Nierman W.C."/>
            <person name="Nijland J.G."/>
            <person name="Pronk J.T."/>
            <person name="Roubos J.A."/>
            <person name="van der Klei I.J."/>
            <person name="van Peij N.N.M.E."/>
            <person name="Veenhuis M."/>
            <person name="von Doehren H."/>
            <person name="Wagner C."/>
            <person name="Wortman J.R."/>
            <person name="Bovenberg R.A.L."/>
        </authorList>
    </citation>
    <scope>NUCLEOTIDE SEQUENCE [LARGE SCALE GENOMIC DNA]</scope>
    <source>
        <strain evidence="2">ATCC 28089 / DSM 1075 / NRRL 1951 / Wisconsin 54-1255</strain>
    </source>
</reference>
<dbReference type="VEuPathDB" id="FungiDB:PCH_Pc24g01890"/>
<name>B6HWX7_PENRW</name>
<accession>B6HWX7</accession>
<evidence type="ECO:0000313" key="1">
    <source>
        <dbReference type="EMBL" id="CAP87097.1"/>
    </source>
</evidence>
<proteinExistence type="predicted"/>
<dbReference type="AlphaFoldDB" id="B6HWX7"/>
<dbReference type="HOGENOM" id="CLU_1525676_0_0_1"/>
<dbReference type="EMBL" id="AM920439">
    <property type="protein sequence ID" value="CAP87097.1"/>
    <property type="molecule type" value="Genomic_DNA"/>
</dbReference>
<gene>
    <name evidence="1" type="ORF">Pc24g01890</name>
    <name evidence="1" type="ORF">PCH_Pc24g01890</name>
</gene>